<dbReference type="InterPro" id="IPR036135">
    <property type="entry name" value="MoeA_linker/N_sf"/>
</dbReference>
<evidence type="ECO:0000313" key="14">
    <source>
        <dbReference type="Proteomes" id="UP000008392"/>
    </source>
</evidence>
<dbReference type="PANTHER" id="PTHR10192:SF5">
    <property type="entry name" value="GEPHYRIN"/>
    <property type="match status" value="1"/>
</dbReference>
<accession>G0A932</accession>
<organism evidence="13 14">
    <name type="scientific">Collimonas fungivorans (strain Ter331)</name>
    <dbReference type="NCBI Taxonomy" id="1005048"/>
    <lineage>
        <taxon>Bacteria</taxon>
        <taxon>Pseudomonadati</taxon>
        <taxon>Pseudomonadota</taxon>
        <taxon>Betaproteobacteria</taxon>
        <taxon>Burkholderiales</taxon>
        <taxon>Oxalobacteraceae</taxon>
        <taxon>Collimonas</taxon>
    </lineage>
</organism>
<dbReference type="EMBL" id="CP002745">
    <property type="protein sequence ID" value="AEK62138.1"/>
    <property type="molecule type" value="Genomic_DNA"/>
</dbReference>
<comment type="function">
    <text evidence="2 11">Catalyzes the insertion of molybdate into adenylated molybdopterin with the concomitant release of AMP.</text>
</comment>
<dbReference type="InterPro" id="IPR001453">
    <property type="entry name" value="MoaB/Mog_dom"/>
</dbReference>
<comment type="similarity">
    <text evidence="4 11">Belongs to the MoeA family.</text>
</comment>
<keyword evidence="5 11" id="KW-0500">Molybdenum</keyword>
<evidence type="ECO:0000313" key="13">
    <source>
        <dbReference type="EMBL" id="AEK62138.1"/>
    </source>
</evidence>
<evidence type="ECO:0000256" key="1">
    <source>
        <dbReference type="ARBA" id="ARBA00001946"/>
    </source>
</evidence>
<evidence type="ECO:0000256" key="7">
    <source>
        <dbReference type="ARBA" id="ARBA00022723"/>
    </source>
</evidence>
<reference evidence="14" key="6">
    <citation type="submission" date="2011-05" db="EMBL/GenBank/DDBJ databases">
        <title>Complete sequence of Collimonas fungivorans Ter331.</title>
        <authorList>
            <person name="Leveau J.H."/>
        </authorList>
    </citation>
    <scope>NUCLEOTIDE SEQUENCE [LARGE SCALE GENOMIC DNA]</scope>
    <source>
        <strain evidence="14">Ter331</strain>
    </source>
</reference>
<dbReference type="Pfam" id="PF03454">
    <property type="entry name" value="MoeA_C"/>
    <property type="match status" value="1"/>
</dbReference>
<dbReference type="Gene3D" id="2.40.340.10">
    <property type="entry name" value="MoeA, C-terminal, domain IV"/>
    <property type="match status" value="1"/>
</dbReference>
<evidence type="ECO:0000256" key="3">
    <source>
        <dbReference type="ARBA" id="ARBA00005046"/>
    </source>
</evidence>
<dbReference type="Pfam" id="PF00994">
    <property type="entry name" value="MoCF_biosynth"/>
    <property type="match status" value="1"/>
</dbReference>
<keyword evidence="14" id="KW-1185">Reference proteome</keyword>
<reference evidence="13 14" key="3">
    <citation type="journal article" date="2008" name="FEMS Microbiol. Ecol.">
        <title>Identification and characterization of genes underlying chitinolysis in Collimonas fungivorans Ter331.</title>
        <authorList>
            <person name="Fritsche K."/>
            <person name="de Boer W."/>
            <person name="Gerards S."/>
            <person name="van den Berg M."/>
            <person name="van Veen J.A."/>
            <person name="Leveau J.H."/>
        </authorList>
    </citation>
    <scope>NUCLEOTIDE SEQUENCE [LARGE SCALE GENOMIC DNA]</scope>
    <source>
        <strain evidence="13 14">Ter331</strain>
    </source>
</reference>
<evidence type="ECO:0000256" key="2">
    <source>
        <dbReference type="ARBA" id="ARBA00002901"/>
    </source>
</evidence>
<dbReference type="Proteomes" id="UP000008392">
    <property type="component" value="Chromosome"/>
</dbReference>
<gene>
    <name evidence="13" type="ordered locus">CFU_2311</name>
</gene>
<evidence type="ECO:0000256" key="6">
    <source>
        <dbReference type="ARBA" id="ARBA00022679"/>
    </source>
</evidence>
<dbReference type="KEGG" id="cfu:CFU_2311"/>
<reference evidence="13 14" key="1">
    <citation type="journal article" date="2004" name="Environ. Microbiol.">
        <title>Phylogeny-function analysis of (meta)genomic libraries: screening for expression of ribosomal RNA genes by large-insert library fluorescent in situ hybridization (LIL-FISH).</title>
        <authorList>
            <person name="Leveau J.H."/>
            <person name="Gerards S."/>
            <person name="de Boer W."/>
            <person name="van Veen J.A."/>
        </authorList>
    </citation>
    <scope>NUCLEOTIDE SEQUENCE [LARGE SCALE GENOMIC DNA]</scope>
    <source>
        <strain evidence="13 14">Ter331</strain>
    </source>
</reference>
<dbReference type="GO" id="GO:0061599">
    <property type="term" value="F:molybdopterin molybdotransferase activity"/>
    <property type="evidence" value="ECO:0007669"/>
    <property type="project" value="UniProtKB-UniRule"/>
</dbReference>
<name>G0A932_COLFT</name>
<sequence>MQKPPMLSVDEALEVLLAAPRPLVDSAAAEQVPTLSANGRILADAQVSQLNVPPADNTQMDGYAVRAADCAGGAARLSISQRIPAGHVGAPLQAGTAARIFTGAMIPEGADAVVMQEMCEADGDAVIIKHAPATGEWVRRAGEDIRSGSVILPAGTRLRPQHLGLAASVGLETLPVLRKLRVAVFFTGDELTMPGQPLKPGAIYNSNRFVLRGLLENLGCEISDYGIVPDNCEATREALRLAAQEHDLILTSGGVSVGEEDHVKPAVEAEGRLNMWQIAMKPGKPLAFGEVRRAAGGTAFFIGLPGNPVSSFVTFLIFVRPFILHQQGVAASGLAPQAIAMRADFDWPKADRRQEFLRARINADGGLDLFPQQGSGVLTSTVWGDGLVDNPAGKTIARGDSLRFLPFSALL</sequence>
<dbReference type="UniPathway" id="UPA00344"/>
<dbReference type="FunFam" id="3.40.980.10:FF:000004">
    <property type="entry name" value="Molybdopterin molybdenumtransferase"/>
    <property type="match status" value="1"/>
</dbReference>
<dbReference type="GO" id="GO:0006777">
    <property type="term" value="P:Mo-molybdopterin cofactor biosynthetic process"/>
    <property type="evidence" value="ECO:0007669"/>
    <property type="project" value="UniProtKB-UniRule"/>
</dbReference>
<dbReference type="InterPro" id="IPR008284">
    <property type="entry name" value="MoCF_biosynth_CS"/>
</dbReference>
<dbReference type="PANTHER" id="PTHR10192">
    <property type="entry name" value="MOLYBDOPTERIN BIOSYNTHESIS PROTEIN"/>
    <property type="match status" value="1"/>
</dbReference>
<protein>
    <recommendedName>
        <fullName evidence="11">Molybdopterin molybdenumtransferase</fullName>
        <ecNumber evidence="11">2.10.1.1</ecNumber>
    </recommendedName>
</protein>
<dbReference type="InterPro" id="IPR036688">
    <property type="entry name" value="MoeA_C_domain_IV_sf"/>
</dbReference>
<dbReference type="GO" id="GO:0005829">
    <property type="term" value="C:cytosol"/>
    <property type="evidence" value="ECO:0007669"/>
    <property type="project" value="TreeGrafter"/>
</dbReference>
<comment type="catalytic activity">
    <reaction evidence="10">
        <text>adenylyl-molybdopterin + molybdate = Mo-molybdopterin + AMP + H(+)</text>
        <dbReference type="Rhea" id="RHEA:35047"/>
        <dbReference type="ChEBI" id="CHEBI:15378"/>
        <dbReference type="ChEBI" id="CHEBI:36264"/>
        <dbReference type="ChEBI" id="CHEBI:62727"/>
        <dbReference type="ChEBI" id="CHEBI:71302"/>
        <dbReference type="ChEBI" id="CHEBI:456215"/>
        <dbReference type="EC" id="2.10.1.1"/>
    </reaction>
</comment>
<evidence type="ECO:0000256" key="8">
    <source>
        <dbReference type="ARBA" id="ARBA00022842"/>
    </source>
</evidence>
<keyword evidence="6 11" id="KW-0808">Transferase</keyword>
<dbReference type="NCBIfam" id="TIGR00177">
    <property type="entry name" value="molyb_syn"/>
    <property type="match status" value="1"/>
</dbReference>
<dbReference type="InterPro" id="IPR005110">
    <property type="entry name" value="MoeA_linker/N"/>
</dbReference>
<comment type="cofactor">
    <cofactor evidence="1 11">
        <name>Mg(2+)</name>
        <dbReference type="ChEBI" id="CHEBI:18420"/>
    </cofactor>
</comment>
<dbReference type="Pfam" id="PF03453">
    <property type="entry name" value="MoeA_N"/>
    <property type="match status" value="1"/>
</dbReference>
<dbReference type="HOGENOM" id="CLU_010186_7_0_4"/>
<dbReference type="STRING" id="1005048.CFU_2311"/>
<dbReference type="SUPFAM" id="SSF53218">
    <property type="entry name" value="Molybdenum cofactor biosynthesis proteins"/>
    <property type="match status" value="1"/>
</dbReference>
<keyword evidence="8 11" id="KW-0460">Magnesium</keyword>
<dbReference type="SUPFAM" id="SSF63867">
    <property type="entry name" value="MoeA C-terminal domain-like"/>
    <property type="match status" value="1"/>
</dbReference>
<dbReference type="GO" id="GO:0046872">
    <property type="term" value="F:metal ion binding"/>
    <property type="evidence" value="ECO:0007669"/>
    <property type="project" value="UniProtKB-UniRule"/>
</dbReference>
<evidence type="ECO:0000256" key="4">
    <source>
        <dbReference type="ARBA" id="ARBA00010763"/>
    </source>
</evidence>
<evidence type="ECO:0000256" key="10">
    <source>
        <dbReference type="ARBA" id="ARBA00047317"/>
    </source>
</evidence>
<dbReference type="Gene3D" id="2.170.190.11">
    <property type="entry name" value="Molybdopterin biosynthesis moea protein, domain 3"/>
    <property type="match status" value="1"/>
</dbReference>
<dbReference type="InterPro" id="IPR038987">
    <property type="entry name" value="MoeA-like"/>
</dbReference>
<evidence type="ECO:0000259" key="12">
    <source>
        <dbReference type="SMART" id="SM00852"/>
    </source>
</evidence>
<dbReference type="PROSITE" id="PS01079">
    <property type="entry name" value="MOCF_BIOSYNTHESIS_2"/>
    <property type="match status" value="1"/>
</dbReference>
<proteinExistence type="inferred from homology"/>
<dbReference type="Gene3D" id="3.90.105.10">
    <property type="entry name" value="Molybdopterin biosynthesis moea protein, domain 2"/>
    <property type="match status" value="1"/>
</dbReference>
<dbReference type="NCBIfam" id="NF045515">
    <property type="entry name" value="Glp_gephyrin"/>
    <property type="match status" value="1"/>
</dbReference>
<reference evidence="13 14" key="2">
    <citation type="journal article" date="2006" name="J. Microbiol. Methods">
        <title>Genomic flank-sequencing of plasposon insertion sites for rapid identification of functional genes.</title>
        <authorList>
            <person name="Leveau J.H."/>
            <person name="Gerards S."/>
            <person name="Fritsche K."/>
            <person name="Zondag G."/>
            <person name="van Veen J.A."/>
        </authorList>
    </citation>
    <scope>NUCLEOTIDE SEQUENCE [LARGE SCALE GENOMIC DNA]</scope>
    <source>
        <strain evidence="13 14">Ter331</strain>
    </source>
</reference>
<dbReference type="InterPro" id="IPR036425">
    <property type="entry name" value="MoaB/Mog-like_dom_sf"/>
</dbReference>
<reference evidence="13 14" key="4">
    <citation type="journal article" date="2010" name="Environ. Microbiol.">
        <title>The bacterial genus Collimonas: mycophagy, weathering and other adaptive solutions to life in oligotrophic soil environments.</title>
        <authorList>
            <person name="Leveau J.H."/>
            <person name="Uroz S."/>
            <person name="de Boer W."/>
        </authorList>
    </citation>
    <scope>NUCLEOTIDE SEQUENCE [LARGE SCALE GENOMIC DNA]</scope>
    <source>
        <strain evidence="13 14">Ter331</strain>
    </source>
</reference>
<keyword evidence="9 11" id="KW-0501">Molybdenum cofactor biosynthesis</keyword>
<dbReference type="SMART" id="SM00852">
    <property type="entry name" value="MoCF_biosynth"/>
    <property type="match status" value="1"/>
</dbReference>
<dbReference type="RefSeq" id="WP_014006291.1">
    <property type="nucleotide sequence ID" value="NC_015856.1"/>
</dbReference>
<reference evidence="13 14" key="5">
    <citation type="journal article" date="2011" name="ISME J.">
        <title>Dual transcriptional profiling of a bacterial/fungal confrontation: Collimonas fungivorans versus Aspergillus niger.</title>
        <authorList>
            <person name="Mela F."/>
            <person name="Fritsche K."/>
            <person name="de Boer W."/>
            <person name="van Veen J.A."/>
            <person name="de Graaff L.H."/>
            <person name="van den Berg M."/>
            <person name="Leveau J.H."/>
        </authorList>
    </citation>
    <scope>NUCLEOTIDE SEQUENCE [LARGE SCALE GENOMIC DNA]</scope>
    <source>
        <strain evidence="13 14">Ter331</strain>
    </source>
</reference>
<evidence type="ECO:0000256" key="5">
    <source>
        <dbReference type="ARBA" id="ARBA00022505"/>
    </source>
</evidence>
<evidence type="ECO:0000256" key="9">
    <source>
        <dbReference type="ARBA" id="ARBA00023150"/>
    </source>
</evidence>
<dbReference type="EC" id="2.10.1.1" evidence="11"/>
<keyword evidence="7 11" id="KW-0479">Metal-binding</keyword>
<dbReference type="Gene3D" id="3.40.980.10">
    <property type="entry name" value="MoaB/Mog-like domain"/>
    <property type="match status" value="1"/>
</dbReference>
<feature type="domain" description="MoaB/Mog" evidence="12">
    <location>
        <begin position="183"/>
        <end position="325"/>
    </location>
</feature>
<comment type="pathway">
    <text evidence="3 11">Cofactor biosynthesis; molybdopterin biosynthesis.</text>
</comment>
<dbReference type="CDD" id="cd00887">
    <property type="entry name" value="MoeA"/>
    <property type="match status" value="1"/>
</dbReference>
<dbReference type="AlphaFoldDB" id="G0A932"/>
<dbReference type="InterPro" id="IPR005111">
    <property type="entry name" value="MoeA_C_domain_IV"/>
</dbReference>
<dbReference type="eggNOG" id="COG0303">
    <property type="taxonomic scope" value="Bacteria"/>
</dbReference>
<dbReference type="SUPFAM" id="SSF63882">
    <property type="entry name" value="MoeA N-terminal region -like"/>
    <property type="match status" value="1"/>
</dbReference>
<evidence type="ECO:0000256" key="11">
    <source>
        <dbReference type="RuleBase" id="RU365090"/>
    </source>
</evidence>